<evidence type="ECO:0000256" key="2">
    <source>
        <dbReference type="SAM" id="MobiDB-lite"/>
    </source>
</evidence>
<dbReference type="CDD" id="cd00037">
    <property type="entry name" value="CLECT"/>
    <property type="match status" value="1"/>
</dbReference>
<dbReference type="PANTHER" id="PTHR45784">
    <property type="entry name" value="C-TYPE LECTIN DOMAIN FAMILY 20 MEMBER A-RELATED"/>
    <property type="match status" value="1"/>
</dbReference>
<protein>
    <recommendedName>
        <fullName evidence="4">C-type lectin domain-containing protein</fullName>
    </recommendedName>
</protein>
<dbReference type="Pfam" id="PF00059">
    <property type="entry name" value="Lectin_C"/>
    <property type="match status" value="3"/>
</dbReference>
<organism evidence="5 6">
    <name type="scientific">Megalops atlanticus</name>
    <name type="common">Tarpon</name>
    <name type="synonym">Clupea gigantea</name>
    <dbReference type="NCBI Taxonomy" id="7932"/>
    <lineage>
        <taxon>Eukaryota</taxon>
        <taxon>Metazoa</taxon>
        <taxon>Chordata</taxon>
        <taxon>Craniata</taxon>
        <taxon>Vertebrata</taxon>
        <taxon>Euteleostomi</taxon>
        <taxon>Actinopterygii</taxon>
        <taxon>Neopterygii</taxon>
        <taxon>Teleostei</taxon>
        <taxon>Elopiformes</taxon>
        <taxon>Megalopidae</taxon>
        <taxon>Megalops</taxon>
    </lineage>
</organism>
<dbReference type="InterPro" id="IPR018378">
    <property type="entry name" value="C-type_lectin_CS"/>
</dbReference>
<sequence length="637" mass="72320">MKNRGGVFLILFVSGLYSLTSSVTPQYHFVNDRKNWTEAQKYCREQYWDLPSIYSIEDMESLTEAVHSGFDGRAWIGLERGILQTWHWSFTDKDFYRHGEFEFRNWKNGEPGNGDGKDSCAAMHPNGEWFDDNCNNKRPFICFDGRGEKKKDFILYNDDKTWREAQTFCRKNHIDLVSVRNQLENQKIQSVLQSQSAWIGLFSDPWRWSDHGNSSFRFWNSKQPNNFGGNQHCVAAVLSKSGRWNDLKCRSSRPFFCQSGLRSKPPIPTTEPVKHIDQTTTDETSEHKTRGRASTNHTTTKQAPDKHTSQNQITERQTTEFKTTHLASTVHPALKSIITEQETTEYKTAMQASTEHTTTMEAHLEHTITEQATTEHTPSHRATTKPGISEYKAIDQASTEDSHPDHTTTKPGTIAHTITKQPLTLQPGQYKTTGRKTSEHTTAEQYTTAFTVKQPCTSHTATNEHLSTGHASNEHSVGKYISTVGQIVKQTTVAKYRSTEHTTTEETANEHSIQDYLILIHENKTWNEALSYCREHHVSLVSVTNAVTQIWVAKKAENASTSHVWLGLRFTCAFNFWFWITPEPGCYQNWAEGHGPGGLGVCGHTGAIESGGAHQWVGLPETERLNFICYTCGGRRH</sequence>
<feature type="domain" description="C-type lectin" evidence="4">
    <location>
        <begin position="153"/>
        <end position="258"/>
    </location>
</feature>
<accession>A0A9D3PWD5</accession>
<feature type="signal peptide" evidence="3">
    <location>
        <begin position="1"/>
        <end position="22"/>
    </location>
</feature>
<dbReference type="InterPro" id="IPR001304">
    <property type="entry name" value="C-type_lectin-like"/>
</dbReference>
<dbReference type="EMBL" id="JAFDVH010000010">
    <property type="protein sequence ID" value="KAG7469601.1"/>
    <property type="molecule type" value="Genomic_DNA"/>
</dbReference>
<dbReference type="CDD" id="cd03602">
    <property type="entry name" value="CLECT_1"/>
    <property type="match status" value="1"/>
</dbReference>
<dbReference type="SUPFAM" id="SSF56436">
    <property type="entry name" value="C-type lectin-like"/>
    <property type="match status" value="3"/>
</dbReference>
<keyword evidence="3" id="KW-0732">Signal</keyword>
<feature type="region of interest" description="Disordered" evidence="2">
    <location>
        <begin position="260"/>
        <end position="314"/>
    </location>
</feature>
<dbReference type="Proteomes" id="UP001046870">
    <property type="component" value="Chromosome 10"/>
</dbReference>
<feature type="chain" id="PRO_5039500207" description="C-type lectin domain-containing protein" evidence="3">
    <location>
        <begin position="23"/>
        <end position="637"/>
    </location>
</feature>
<dbReference type="Gene3D" id="3.10.100.10">
    <property type="entry name" value="Mannose-Binding Protein A, subunit A"/>
    <property type="match status" value="3"/>
</dbReference>
<feature type="domain" description="C-type lectin" evidence="4">
    <location>
        <begin position="511"/>
        <end position="630"/>
    </location>
</feature>
<evidence type="ECO:0000259" key="4">
    <source>
        <dbReference type="PROSITE" id="PS50041"/>
    </source>
</evidence>
<dbReference type="InterPro" id="IPR016187">
    <property type="entry name" value="CTDL_fold"/>
</dbReference>
<feature type="domain" description="C-type lectin" evidence="4">
    <location>
        <begin position="27"/>
        <end position="143"/>
    </location>
</feature>
<evidence type="ECO:0000256" key="3">
    <source>
        <dbReference type="SAM" id="SignalP"/>
    </source>
</evidence>
<reference evidence="5" key="1">
    <citation type="submission" date="2021-01" db="EMBL/GenBank/DDBJ databases">
        <authorList>
            <person name="Zahm M."/>
            <person name="Roques C."/>
            <person name="Cabau C."/>
            <person name="Klopp C."/>
            <person name="Donnadieu C."/>
            <person name="Jouanno E."/>
            <person name="Lampietro C."/>
            <person name="Louis A."/>
            <person name="Herpin A."/>
            <person name="Echchiki A."/>
            <person name="Berthelot C."/>
            <person name="Parey E."/>
            <person name="Roest-Crollius H."/>
            <person name="Braasch I."/>
            <person name="Postlethwait J."/>
            <person name="Bobe J."/>
            <person name="Montfort J."/>
            <person name="Bouchez O."/>
            <person name="Begum T."/>
            <person name="Mejri S."/>
            <person name="Adams A."/>
            <person name="Chen W.-J."/>
            <person name="Guiguen Y."/>
        </authorList>
    </citation>
    <scope>NUCLEOTIDE SEQUENCE</scope>
    <source>
        <strain evidence="5">YG-15Mar2019-1</strain>
        <tissue evidence="5">Brain</tissue>
    </source>
</reference>
<keyword evidence="6" id="KW-1185">Reference proteome</keyword>
<keyword evidence="1" id="KW-1015">Disulfide bond</keyword>
<dbReference type="AlphaFoldDB" id="A0A9D3PWD5"/>
<comment type="caution">
    <text evidence="5">The sequence shown here is derived from an EMBL/GenBank/DDBJ whole genome shotgun (WGS) entry which is preliminary data.</text>
</comment>
<evidence type="ECO:0000256" key="1">
    <source>
        <dbReference type="ARBA" id="ARBA00023157"/>
    </source>
</evidence>
<evidence type="ECO:0000313" key="5">
    <source>
        <dbReference type="EMBL" id="KAG7469601.1"/>
    </source>
</evidence>
<dbReference type="PROSITE" id="PS50041">
    <property type="entry name" value="C_TYPE_LECTIN_2"/>
    <property type="match status" value="3"/>
</dbReference>
<feature type="compositionally biased region" description="Polar residues" evidence="2">
    <location>
        <begin position="292"/>
        <end position="302"/>
    </location>
</feature>
<proteinExistence type="predicted"/>
<name>A0A9D3PWD5_MEGAT</name>
<gene>
    <name evidence="5" type="ORF">MATL_G00130640</name>
</gene>
<dbReference type="PANTHER" id="PTHR45784:SF3">
    <property type="entry name" value="C-TYPE LECTIN DOMAIN FAMILY 4 MEMBER K-LIKE-RELATED"/>
    <property type="match status" value="1"/>
</dbReference>
<dbReference type="PROSITE" id="PS00615">
    <property type="entry name" value="C_TYPE_LECTIN_1"/>
    <property type="match status" value="1"/>
</dbReference>
<dbReference type="OrthoDB" id="441660at2759"/>
<evidence type="ECO:0000313" key="6">
    <source>
        <dbReference type="Proteomes" id="UP001046870"/>
    </source>
</evidence>
<dbReference type="SMART" id="SM00034">
    <property type="entry name" value="CLECT"/>
    <property type="match status" value="3"/>
</dbReference>
<dbReference type="InterPro" id="IPR016186">
    <property type="entry name" value="C-type_lectin-like/link_sf"/>
</dbReference>